<dbReference type="eggNOG" id="COG2203">
    <property type="taxonomic scope" value="Bacteria"/>
</dbReference>
<dbReference type="RefSeq" id="WP_012927895.1">
    <property type="nucleotide sequence ID" value="NC_013730.1"/>
</dbReference>
<dbReference type="KEGG" id="sli:Slin_3365"/>
<dbReference type="AlphaFoldDB" id="D2QP66"/>
<keyword evidence="3" id="KW-1185">Reference proteome</keyword>
<dbReference type="Pfam" id="PF01590">
    <property type="entry name" value="GAF"/>
    <property type="match status" value="1"/>
</dbReference>
<dbReference type="InterPro" id="IPR029016">
    <property type="entry name" value="GAF-like_dom_sf"/>
</dbReference>
<dbReference type="EMBL" id="CP001769">
    <property type="protein sequence ID" value="ADB39374.1"/>
    <property type="molecule type" value="Genomic_DNA"/>
</dbReference>
<gene>
    <name evidence="2" type="ordered locus">Slin_3365</name>
</gene>
<evidence type="ECO:0000313" key="2">
    <source>
        <dbReference type="EMBL" id="ADB39374.1"/>
    </source>
</evidence>
<feature type="domain" description="GAF" evidence="1">
    <location>
        <begin position="22"/>
        <end position="163"/>
    </location>
</feature>
<name>D2QP66_SPILD</name>
<reference evidence="2 3" key="1">
    <citation type="journal article" date="2010" name="Stand. Genomic Sci.">
        <title>Complete genome sequence of Spirosoma linguale type strain (1).</title>
        <authorList>
            <person name="Lail K."/>
            <person name="Sikorski J."/>
            <person name="Saunders E."/>
            <person name="Lapidus A."/>
            <person name="Glavina Del Rio T."/>
            <person name="Copeland A."/>
            <person name="Tice H."/>
            <person name="Cheng J.-F."/>
            <person name="Lucas S."/>
            <person name="Nolan M."/>
            <person name="Bruce D."/>
            <person name="Goodwin L."/>
            <person name="Pitluck S."/>
            <person name="Ivanova N."/>
            <person name="Mavromatis K."/>
            <person name="Ovchinnikova G."/>
            <person name="Pati A."/>
            <person name="Chen A."/>
            <person name="Palaniappan K."/>
            <person name="Land M."/>
            <person name="Hauser L."/>
            <person name="Chang Y.-J."/>
            <person name="Jeffries C.D."/>
            <person name="Chain P."/>
            <person name="Brettin T."/>
            <person name="Detter J.C."/>
            <person name="Schuetze A."/>
            <person name="Rohde M."/>
            <person name="Tindall B.J."/>
            <person name="Goeker M."/>
            <person name="Bristow J."/>
            <person name="Eisen J.A."/>
            <person name="Markowitz V."/>
            <person name="Hugenholtz P."/>
            <person name="Kyrpides N.C."/>
            <person name="Klenk H.-P."/>
            <person name="Chen F."/>
        </authorList>
    </citation>
    <scope>NUCLEOTIDE SEQUENCE [LARGE SCALE GENOMIC DNA]</scope>
    <source>
        <strain evidence="3">ATCC 33905 / DSM 74 / LMG 10896 / Claus 1</strain>
    </source>
</reference>
<accession>D2QP66</accession>
<dbReference type="HOGENOM" id="CLU_1523156_0_0_10"/>
<sequence>MIPLHTLSATVEELIRAGHTPADTLDRVVQCVGMALQADRCFLYVRQPDLNRGRTAFCWRRNEQIPDKNTIQPNWQPDTDALPAEDPLIRAGLAMKPSVYVDDVDTAGPEVLNRQFEEETFGHRALIHAHIQQDNKLWGILQPCMFGSPRHWTDEEKNQIEAILPRLQPVIAAYAASA</sequence>
<organism evidence="2 3">
    <name type="scientific">Spirosoma linguale (strain ATCC 33905 / DSM 74 / LMG 10896 / Claus 1)</name>
    <dbReference type="NCBI Taxonomy" id="504472"/>
    <lineage>
        <taxon>Bacteria</taxon>
        <taxon>Pseudomonadati</taxon>
        <taxon>Bacteroidota</taxon>
        <taxon>Cytophagia</taxon>
        <taxon>Cytophagales</taxon>
        <taxon>Cytophagaceae</taxon>
        <taxon>Spirosoma</taxon>
    </lineage>
</organism>
<proteinExistence type="predicted"/>
<protein>
    <recommendedName>
        <fullName evidence="1">GAF domain-containing protein</fullName>
    </recommendedName>
</protein>
<dbReference type="SUPFAM" id="SSF55781">
    <property type="entry name" value="GAF domain-like"/>
    <property type="match status" value="1"/>
</dbReference>
<dbReference type="Gene3D" id="3.30.450.40">
    <property type="match status" value="1"/>
</dbReference>
<evidence type="ECO:0000259" key="1">
    <source>
        <dbReference type="Pfam" id="PF01590"/>
    </source>
</evidence>
<dbReference type="Proteomes" id="UP000002028">
    <property type="component" value="Chromosome"/>
</dbReference>
<evidence type="ECO:0000313" key="3">
    <source>
        <dbReference type="Proteomes" id="UP000002028"/>
    </source>
</evidence>
<dbReference type="InterPro" id="IPR003018">
    <property type="entry name" value="GAF"/>
</dbReference>